<dbReference type="InterPro" id="IPR000215">
    <property type="entry name" value="Serpin_fam"/>
</dbReference>
<evidence type="ECO:0000256" key="3">
    <source>
        <dbReference type="ARBA" id="ARBA00022525"/>
    </source>
</evidence>
<reference evidence="11" key="1">
    <citation type="submission" date="2015-06" db="EMBL/GenBank/DDBJ databases">
        <title>Serpin-2 gene from Haemaphysalis flava.</title>
        <authorList>
            <person name="Liao Z."/>
        </authorList>
    </citation>
    <scope>NUCLEOTIDE SEQUENCE</scope>
</reference>
<evidence type="ECO:0000256" key="9">
    <source>
        <dbReference type="SAM" id="SignalP"/>
    </source>
</evidence>
<dbReference type="EMBL" id="KT004437">
    <property type="protein sequence ID" value="ALN42752.1"/>
    <property type="molecule type" value="mRNA"/>
</dbReference>
<evidence type="ECO:0000256" key="4">
    <source>
        <dbReference type="ARBA" id="ARBA00022690"/>
    </source>
</evidence>
<evidence type="ECO:0000256" key="6">
    <source>
        <dbReference type="ARBA" id="ARBA00022900"/>
    </source>
</evidence>
<dbReference type="Gene3D" id="3.30.497.10">
    <property type="entry name" value="Antithrombin, subunit I, domain 2"/>
    <property type="match status" value="1"/>
</dbReference>
<name>A0A0S2CCT2_HAEFA</name>
<dbReference type="Gene3D" id="2.30.39.10">
    <property type="entry name" value="Alpha-1-antitrypsin, domain 1"/>
    <property type="match status" value="1"/>
</dbReference>
<evidence type="ECO:0000313" key="11">
    <source>
        <dbReference type="EMBL" id="ALN42752.1"/>
    </source>
</evidence>
<proteinExistence type="evidence at transcript level"/>
<evidence type="ECO:0000256" key="8">
    <source>
        <dbReference type="RuleBase" id="RU000411"/>
    </source>
</evidence>
<feature type="signal peptide" evidence="9">
    <location>
        <begin position="1"/>
        <end position="17"/>
    </location>
</feature>
<accession>A0A0S2CCT2</accession>
<feature type="chain" id="PRO_5006594606" evidence="9">
    <location>
        <begin position="18"/>
        <end position="398"/>
    </location>
</feature>
<keyword evidence="5 9" id="KW-0732">Signal</keyword>
<dbReference type="InterPro" id="IPR023795">
    <property type="entry name" value="Serpin_CS"/>
</dbReference>
<dbReference type="PANTHER" id="PTHR11461">
    <property type="entry name" value="SERINE PROTEASE INHIBITOR, SERPIN"/>
    <property type="match status" value="1"/>
</dbReference>
<dbReference type="SMART" id="SM00093">
    <property type="entry name" value="SERPIN"/>
    <property type="match status" value="1"/>
</dbReference>
<dbReference type="Pfam" id="PF00079">
    <property type="entry name" value="Serpin"/>
    <property type="match status" value="1"/>
</dbReference>
<dbReference type="FunFam" id="3.30.497.10:FF:000031">
    <property type="entry name" value="Putative salivary serpin"/>
    <property type="match status" value="1"/>
</dbReference>
<feature type="domain" description="Serpin" evidence="10">
    <location>
        <begin position="33"/>
        <end position="398"/>
    </location>
</feature>
<dbReference type="PANTHER" id="PTHR11461:SF211">
    <property type="entry name" value="GH10112P-RELATED"/>
    <property type="match status" value="1"/>
</dbReference>
<keyword evidence="7" id="KW-0325">Glycoprotein</keyword>
<keyword evidence="3" id="KW-0964">Secreted</keyword>
<dbReference type="InterPro" id="IPR042178">
    <property type="entry name" value="Serpin_sf_1"/>
</dbReference>
<evidence type="ECO:0000256" key="7">
    <source>
        <dbReference type="ARBA" id="ARBA00023180"/>
    </source>
</evidence>
<keyword evidence="4" id="KW-0646">Protease inhibitor</keyword>
<evidence type="ECO:0000256" key="1">
    <source>
        <dbReference type="ARBA" id="ARBA00004613"/>
    </source>
</evidence>
<dbReference type="InterPro" id="IPR036186">
    <property type="entry name" value="Serpin_sf"/>
</dbReference>
<dbReference type="AlphaFoldDB" id="A0A0S2CCT2"/>
<dbReference type="GO" id="GO:0005615">
    <property type="term" value="C:extracellular space"/>
    <property type="evidence" value="ECO:0007669"/>
    <property type="project" value="InterPro"/>
</dbReference>
<evidence type="ECO:0000256" key="2">
    <source>
        <dbReference type="ARBA" id="ARBA00009500"/>
    </source>
</evidence>
<sequence length="398" mass="43668">MLAKCVFIAVLVALVRSDSDDVLLAKAHNTLAVNLLKHLTSENPSDNVFFSPTSIATAFGMAYAGARGRSEAELASALGHTAFGLTERPRVLAAYKKLLELAASPNVTLEVANMVLAQNNFDVSDSYKQQLQEIFDAELRSVDFANEGPRVAAQVNAWVRGKTRGKITSILPEGQPLDIIMFILNAVYFKGTWVTKFDPARTADQPFFNDGTTEVNKPAMNLRKRFPYTRISSLNAGAVEIPYQGNDFSMVVLLPDSRTGVAQLRDGLSLPVLEDVANHLGFRDVILRLPKLDMSLRYNLVPAMRAMGLDGVFGNTANFTGISDSTLVRISDAVHKATVEVNEEGTVATAVTGISFTRLAAHYEPPPPVQFIVDHPFIFYIRDRNTNRVLFIGEVKHL</sequence>
<protein>
    <submittedName>
        <fullName evidence="11">Serpin 2</fullName>
    </submittedName>
</protein>
<comment type="similarity">
    <text evidence="2 8">Belongs to the serpin family.</text>
</comment>
<dbReference type="InterPro" id="IPR023796">
    <property type="entry name" value="Serpin_dom"/>
</dbReference>
<evidence type="ECO:0000259" key="10">
    <source>
        <dbReference type="SMART" id="SM00093"/>
    </source>
</evidence>
<evidence type="ECO:0000256" key="5">
    <source>
        <dbReference type="ARBA" id="ARBA00022729"/>
    </source>
</evidence>
<dbReference type="GO" id="GO:0004867">
    <property type="term" value="F:serine-type endopeptidase inhibitor activity"/>
    <property type="evidence" value="ECO:0007669"/>
    <property type="project" value="UniProtKB-KW"/>
</dbReference>
<dbReference type="SMR" id="A0A0S2CCT2"/>
<dbReference type="SUPFAM" id="SSF56574">
    <property type="entry name" value="Serpins"/>
    <property type="match status" value="1"/>
</dbReference>
<organism evidence="11">
    <name type="scientific">Haemaphysalis flava</name>
    <name type="common">Tick</name>
    <dbReference type="NCBI Taxonomy" id="181088"/>
    <lineage>
        <taxon>Eukaryota</taxon>
        <taxon>Metazoa</taxon>
        <taxon>Ecdysozoa</taxon>
        <taxon>Arthropoda</taxon>
        <taxon>Chelicerata</taxon>
        <taxon>Arachnida</taxon>
        <taxon>Acari</taxon>
        <taxon>Parasitiformes</taxon>
        <taxon>Ixodida</taxon>
        <taxon>Ixodoidea</taxon>
        <taxon>Ixodidae</taxon>
        <taxon>Haemaphysalinae</taxon>
        <taxon>Haemaphysalis</taxon>
    </lineage>
</organism>
<dbReference type="PROSITE" id="PS00284">
    <property type="entry name" value="SERPIN"/>
    <property type="match status" value="1"/>
</dbReference>
<keyword evidence="6" id="KW-0722">Serine protease inhibitor</keyword>
<dbReference type="InterPro" id="IPR042185">
    <property type="entry name" value="Serpin_sf_2"/>
</dbReference>
<comment type="subcellular location">
    <subcellularLocation>
        <location evidence="1">Secreted</location>
    </subcellularLocation>
</comment>
<dbReference type="CDD" id="cd19577">
    <property type="entry name" value="serpinJ_IRS-2-like"/>
    <property type="match status" value="1"/>
</dbReference>